<feature type="chain" id="PRO_5047533899" evidence="8">
    <location>
        <begin position="24"/>
        <end position="202"/>
    </location>
</feature>
<evidence type="ECO:0000256" key="4">
    <source>
        <dbReference type="ARBA" id="ARBA00022989"/>
    </source>
</evidence>
<name>A0ABU3SVC6_9ALTE</name>
<evidence type="ECO:0000313" key="10">
    <source>
        <dbReference type="EMBL" id="MDU0353961.1"/>
    </source>
</evidence>
<dbReference type="SMART" id="SM00287">
    <property type="entry name" value="SH3b"/>
    <property type="match status" value="1"/>
</dbReference>
<evidence type="ECO:0000256" key="7">
    <source>
        <dbReference type="SAM" id="Phobius"/>
    </source>
</evidence>
<organism evidence="10 11">
    <name type="scientific">Paraglaciecola aquimarina</name>
    <dbReference type="NCBI Taxonomy" id="1235557"/>
    <lineage>
        <taxon>Bacteria</taxon>
        <taxon>Pseudomonadati</taxon>
        <taxon>Pseudomonadota</taxon>
        <taxon>Gammaproteobacteria</taxon>
        <taxon>Alteromonadales</taxon>
        <taxon>Alteromonadaceae</taxon>
        <taxon>Paraglaciecola</taxon>
    </lineage>
</organism>
<evidence type="ECO:0000256" key="3">
    <source>
        <dbReference type="ARBA" id="ARBA00022729"/>
    </source>
</evidence>
<gene>
    <name evidence="10" type="ORF">RS130_08475</name>
</gene>
<dbReference type="RefSeq" id="WP_316025595.1">
    <property type="nucleotide sequence ID" value="NZ_JAWDIO010000002.1"/>
</dbReference>
<dbReference type="EMBL" id="JAWDIO010000002">
    <property type="protein sequence ID" value="MDU0353961.1"/>
    <property type="molecule type" value="Genomic_DNA"/>
</dbReference>
<keyword evidence="2 7" id="KW-0812">Transmembrane</keyword>
<dbReference type="InterPro" id="IPR016476">
    <property type="entry name" value="SH3_dom_pro"/>
</dbReference>
<feature type="domain" description="SH3b" evidence="9">
    <location>
        <begin position="30"/>
        <end position="97"/>
    </location>
</feature>
<dbReference type="PIRSF" id="PIRSF006158">
    <property type="entry name" value="UCP006158_SH3"/>
    <property type="match status" value="1"/>
</dbReference>
<dbReference type="NCBIfam" id="TIGR04211">
    <property type="entry name" value="SH3_and_anchor"/>
    <property type="match status" value="1"/>
</dbReference>
<reference evidence="10 11" key="1">
    <citation type="submission" date="2023-10" db="EMBL/GenBank/DDBJ databases">
        <title>Glaciecola aquimarina strain GGW-M5 nov., isolated from a coastal seawater.</title>
        <authorList>
            <person name="Bayburt H."/>
            <person name="Kim J.M."/>
            <person name="Choi B.J."/>
            <person name="Jeon C.O."/>
        </authorList>
    </citation>
    <scope>NUCLEOTIDE SEQUENCE [LARGE SCALE GENOMIC DNA]</scope>
    <source>
        <strain evidence="10 11">KCTC 32108</strain>
    </source>
</reference>
<evidence type="ECO:0000256" key="2">
    <source>
        <dbReference type="ARBA" id="ARBA00022692"/>
    </source>
</evidence>
<comment type="subcellular location">
    <subcellularLocation>
        <location evidence="1">Membrane</location>
        <topology evidence="1">Single-pass membrane protein</topology>
    </subcellularLocation>
</comment>
<dbReference type="Pfam" id="PF08239">
    <property type="entry name" value="SH3_3"/>
    <property type="match status" value="1"/>
</dbReference>
<sequence length="202" mass="22790">MRKQIVFLCLLVGNCLFSGSLIAQETTSVEGEARYISDDLYTYLHAGPSRNYRILGSVTAGTKVTLIQEDKDNNFSEVVDDKQRKGWIQSDFINVDKSVRELVPGLKEQVQQTQLALQAEQTNTDLLNQQIRNLTAEVAQLKQSLTESEKTTAEVTETLNNYDKNADIEWATRGGIFGVACIILGILITYLPKKRRKNDNWM</sequence>
<keyword evidence="3 8" id="KW-0732">Signal</keyword>
<evidence type="ECO:0000256" key="5">
    <source>
        <dbReference type="ARBA" id="ARBA00023136"/>
    </source>
</evidence>
<comment type="caution">
    <text evidence="10">The sequence shown here is derived from an EMBL/GenBank/DDBJ whole genome shotgun (WGS) entry which is preliminary data.</text>
</comment>
<keyword evidence="4 7" id="KW-1133">Transmembrane helix</keyword>
<protein>
    <submittedName>
        <fullName evidence="10">TIGR04211 family SH3 domain-containing protein</fullName>
    </submittedName>
</protein>
<proteinExistence type="predicted"/>
<dbReference type="Proteomes" id="UP001247805">
    <property type="component" value="Unassembled WGS sequence"/>
</dbReference>
<keyword evidence="6" id="KW-0175">Coiled coil</keyword>
<evidence type="ECO:0000256" key="1">
    <source>
        <dbReference type="ARBA" id="ARBA00004167"/>
    </source>
</evidence>
<feature type="signal peptide" evidence="8">
    <location>
        <begin position="1"/>
        <end position="23"/>
    </location>
</feature>
<evidence type="ECO:0000256" key="8">
    <source>
        <dbReference type="SAM" id="SignalP"/>
    </source>
</evidence>
<evidence type="ECO:0000313" key="11">
    <source>
        <dbReference type="Proteomes" id="UP001247805"/>
    </source>
</evidence>
<keyword evidence="11" id="KW-1185">Reference proteome</keyword>
<feature type="coiled-coil region" evidence="6">
    <location>
        <begin position="117"/>
        <end position="151"/>
    </location>
</feature>
<feature type="transmembrane region" description="Helical" evidence="7">
    <location>
        <begin position="170"/>
        <end position="192"/>
    </location>
</feature>
<keyword evidence="5 7" id="KW-0472">Membrane</keyword>
<evidence type="ECO:0000256" key="6">
    <source>
        <dbReference type="SAM" id="Coils"/>
    </source>
</evidence>
<dbReference type="Gene3D" id="2.30.30.40">
    <property type="entry name" value="SH3 Domains"/>
    <property type="match status" value="1"/>
</dbReference>
<dbReference type="InterPro" id="IPR003646">
    <property type="entry name" value="SH3-like_bac-type"/>
</dbReference>
<dbReference type="PROSITE" id="PS51781">
    <property type="entry name" value="SH3B"/>
    <property type="match status" value="1"/>
</dbReference>
<evidence type="ECO:0000259" key="9">
    <source>
        <dbReference type="PROSITE" id="PS51781"/>
    </source>
</evidence>
<accession>A0ABU3SVC6</accession>